<dbReference type="PATRIC" id="fig|34073.19.peg.2016"/>
<keyword evidence="1" id="KW-0472">Membrane</keyword>
<feature type="transmembrane region" description="Helical" evidence="1">
    <location>
        <begin position="52"/>
        <end position="69"/>
    </location>
</feature>
<gene>
    <name evidence="2" type="ORF">VPARA_19640</name>
</gene>
<proteinExistence type="predicted"/>
<comment type="caution">
    <text evidence="2">The sequence shown here is derived from an EMBL/GenBank/DDBJ whole genome shotgun (WGS) entry which is preliminary data.</text>
</comment>
<dbReference type="EMBL" id="JZWI01000009">
    <property type="protein sequence ID" value="KLN56761.1"/>
    <property type="molecule type" value="Genomic_DNA"/>
</dbReference>
<keyword evidence="3" id="KW-1185">Reference proteome</keyword>
<accession>A0A0H2M3N8</accession>
<organism evidence="2 3">
    <name type="scientific">Variovorax paradoxus</name>
    <dbReference type="NCBI Taxonomy" id="34073"/>
    <lineage>
        <taxon>Bacteria</taxon>
        <taxon>Pseudomonadati</taxon>
        <taxon>Pseudomonadota</taxon>
        <taxon>Betaproteobacteria</taxon>
        <taxon>Burkholderiales</taxon>
        <taxon>Comamonadaceae</taxon>
        <taxon>Variovorax</taxon>
    </lineage>
</organism>
<dbReference type="Proteomes" id="UP000035170">
    <property type="component" value="Unassembled WGS sequence"/>
</dbReference>
<sequence>MEIYSSASQQEKTRQDRPVFYSRTRLIAGTTLWVVVAVVLAVLCIRAQDKNIGILIAAGFGLLAAWLAVKCIRTLANIGTPAFVIGHQGLTFENGLLLPWHNIVENTWVNQDYMGIPIGKQIQIKTDLPKPKARVLRRATALEISGDEYLALCDAYAA</sequence>
<evidence type="ECO:0000313" key="2">
    <source>
        <dbReference type="EMBL" id="KLN56761.1"/>
    </source>
</evidence>
<evidence type="ECO:0000256" key="1">
    <source>
        <dbReference type="SAM" id="Phobius"/>
    </source>
</evidence>
<keyword evidence="1" id="KW-0812">Transmembrane</keyword>
<dbReference type="AlphaFoldDB" id="A0A0H2M3N8"/>
<name>A0A0H2M3N8_VARPD</name>
<evidence type="ECO:0000313" key="3">
    <source>
        <dbReference type="Proteomes" id="UP000035170"/>
    </source>
</evidence>
<keyword evidence="1" id="KW-1133">Transmembrane helix</keyword>
<protein>
    <submittedName>
        <fullName evidence="2">Uncharacterized protein</fullName>
    </submittedName>
</protein>
<feature type="transmembrane region" description="Helical" evidence="1">
    <location>
        <begin position="26"/>
        <end position="45"/>
    </location>
</feature>
<reference evidence="2 3" key="1">
    <citation type="submission" date="2015-03" db="EMBL/GenBank/DDBJ databases">
        <title>Genome sequence of Variovorax paradoxus TBEA6.</title>
        <authorList>
            <person name="Poehlein A."/>
            <person name="Schuldes J."/>
            <person name="Wuebbeler J.H."/>
            <person name="Hiessl S."/>
            <person name="Steinbuechel A."/>
            <person name="Daniel R."/>
        </authorList>
    </citation>
    <scope>NUCLEOTIDE SEQUENCE [LARGE SCALE GENOMIC DNA]</scope>
    <source>
        <strain evidence="2 3">TBEA6</strain>
    </source>
</reference>
<dbReference type="RefSeq" id="WP_047784344.1">
    <property type="nucleotide sequence ID" value="NZ_JZWI01000009.1"/>
</dbReference>